<proteinExistence type="predicted"/>
<evidence type="ECO:0000313" key="1">
    <source>
        <dbReference type="EnsemblPlants" id="AVESA.00010b.r2.4CG1270870.1.CDS.1"/>
    </source>
</evidence>
<dbReference type="EnsemblPlants" id="AVESA.00010b.r2.4CG1270870.1">
    <property type="protein sequence ID" value="AVESA.00010b.r2.4CG1270870.1.CDS.1"/>
    <property type="gene ID" value="AVESA.00010b.r2.4CG1270870"/>
</dbReference>
<organism evidence="1 2">
    <name type="scientific">Avena sativa</name>
    <name type="common">Oat</name>
    <dbReference type="NCBI Taxonomy" id="4498"/>
    <lineage>
        <taxon>Eukaryota</taxon>
        <taxon>Viridiplantae</taxon>
        <taxon>Streptophyta</taxon>
        <taxon>Embryophyta</taxon>
        <taxon>Tracheophyta</taxon>
        <taxon>Spermatophyta</taxon>
        <taxon>Magnoliopsida</taxon>
        <taxon>Liliopsida</taxon>
        <taxon>Poales</taxon>
        <taxon>Poaceae</taxon>
        <taxon>BOP clade</taxon>
        <taxon>Pooideae</taxon>
        <taxon>Poodae</taxon>
        <taxon>Poeae</taxon>
        <taxon>Poeae Chloroplast Group 1 (Aveneae type)</taxon>
        <taxon>Aveninae</taxon>
        <taxon>Avena</taxon>
    </lineage>
</organism>
<reference evidence="1" key="2">
    <citation type="submission" date="2025-09" db="UniProtKB">
        <authorList>
            <consortium name="EnsemblPlants"/>
        </authorList>
    </citation>
    <scope>IDENTIFICATION</scope>
</reference>
<accession>A0ACD5WT72</accession>
<keyword evidence="2" id="KW-1185">Reference proteome</keyword>
<dbReference type="Proteomes" id="UP001732700">
    <property type="component" value="Chromosome 4C"/>
</dbReference>
<reference evidence="1" key="1">
    <citation type="submission" date="2021-05" db="EMBL/GenBank/DDBJ databases">
        <authorList>
            <person name="Scholz U."/>
            <person name="Mascher M."/>
            <person name="Fiebig A."/>
        </authorList>
    </citation>
    <scope>NUCLEOTIDE SEQUENCE [LARGE SCALE GENOMIC DNA]</scope>
</reference>
<name>A0ACD5WT72_AVESA</name>
<evidence type="ECO:0000313" key="2">
    <source>
        <dbReference type="Proteomes" id="UP001732700"/>
    </source>
</evidence>
<sequence length="213" mass="22152">MPGLSALAALVAVLLLLLAHGCGAQTHKVGGLDAWAVPPASKPDVYLRWTTTIHLKLGDSVMFLYPPDHDDAVEVTARAIATCNVSAPLRRLADGNSVFNLTAPGRAYYTSTVPGHCRRGQRLSLDVPTANGTYLPPTADDLVALAALAKVAAPAPPTEPLLTLASGDDDYDDDSGAAPRAVATGAGSVLVLAALSFGLLVYGDVTERKFPWI</sequence>
<protein>
    <submittedName>
        <fullName evidence="1">Uncharacterized protein</fullName>
    </submittedName>
</protein>